<keyword evidence="1" id="KW-0812">Transmembrane</keyword>
<keyword evidence="1" id="KW-1133">Transmembrane helix</keyword>
<reference evidence="2 3" key="1">
    <citation type="submission" date="2020-07" db="EMBL/GenBank/DDBJ databases">
        <title>Complete genome sequence for Sandaracinobacter sp. M6.</title>
        <authorList>
            <person name="Tang Y."/>
            <person name="Liu Q."/>
            <person name="Guo Z."/>
            <person name="Lei P."/>
            <person name="Huang B."/>
        </authorList>
    </citation>
    <scope>NUCLEOTIDE SEQUENCE [LARGE SCALE GENOMIC DNA]</scope>
    <source>
        <strain evidence="2 3">M6</strain>
    </source>
</reference>
<keyword evidence="1" id="KW-0472">Membrane</keyword>
<evidence type="ECO:0000256" key="1">
    <source>
        <dbReference type="SAM" id="Phobius"/>
    </source>
</evidence>
<dbReference type="AlphaFoldDB" id="A0A7G5IMF7"/>
<feature type="transmembrane region" description="Helical" evidence="1">
    <location>
        <begin position="59"/>
        <end position="81"/>
    </location>
</feature>
<feature type="transmembrane region" description="Helical" evidence="1">
    <location>
        <begin position="21"/>
        <end position="39"/>
    </location>
</feature>
<feature type="transmembrane region" description="Helical" evidence="1">
    <location>
        <begin position="93"/>
        <end position="116"/>
    </location>
</feature>
<dbReference type="EMBL" id="CP059851">
    <property type="protein sequence ID" value="QMW24549.1"/>
    <property type="molecule type" value="Genomic_DNA"/>
</dbReference>
<feature type="transmembrane region" description="Helical" evidence="1">
    <location>
        <begin position="204"/>
        <end position="223"/>
    </location>
</feature>
<evidence type="ECO:0000313" key="2">
    <source>
        <dbReference type="EMBL" id="QMW24549.1"/>
    </source>
</evidence>
<gene>
    <name evidence="2" type="ORF">H3309_06045</name>
</gene>
<dbReference type="KEGG" id="sand:H3309_06045"/>
<name>A0A7G5IMF7_9SPHN</name>
<protein>
    <recommendedName>
        <fullName evidence="4">DUF2306 domain-containing protein</fullName>
    </recommendedName>
</protein>
<proteinExistence type="predicted"/>
<feature type="transmembrane region" description="Helical" evidence="1">
    <location>
        <begin position="144"/>
        <end position="163"/>
    </location>
</feature>
<evidence type="ECO:0000313" key="3">
    <source>
        <dbReference type="Proteomes" id="UP000515292"/>
    </source>
</evidence>
<sequence length="265" mass="29182">MSTAVIDRLAGSPRTHAFDRWIFVFTAATFVVITLAGFVPDSLNKMAAVAAGKRPPFPMVMHAHAVLMGSFLLLLLAQTYLAATDRVGWHKRLGISTVVIVPALVIVGFMLAPAIYHETVQAAQAAPPEARPQLEAVVARKENILLNQMRMGILCPLFIAIGLKARRQDAGLHKRMMILATAVVLGPAIVRIPGLPTSFPTSPVATDLYMLLAIAPMVMWDIYRNGYVHRAYLIWLGIGVPFYAITYALWDTPWWHMTSRAILQS</sequence>
<feature type="transmembrane region" description="Helical" evidence="1">
    <location>
        <begin position="232"/>
        <end position="250"/>
    </location>
</feature>
<keyword evidence="3" id="KW-1185">Reference proteome</keyword>
<dbReference type="Proteomes" id="UP000515292">
    <property type="component" value="Chromosome"/>
</dbReference>
<evidence type="ECO:0008006" key="4">
    <source>
        <dbReference type="Google" id="ProtNLM"/>
    </source>
</evidence>
<accession>A0A7G5IMF7</accession>
<feature type="transmembrane region" description="Helical" evidence="1">
    <location>
        <begin position="175"/>
        <end position="192"/>
    </location>
</feature>
<organism evidence="2 3">
    <name type="scientific">Sandaracinobacteroides saxicola</name>
    <dbReference type="NCBI Taxonomy" id="2759707"/>
    <lineage>
        <taxon>Bacteria</taxon>
        <taxon>Pseudomonadati</taxon>
        <taxon>Pseudomonadota</taxon>
        <taxon>Alphaproteobacteria</taxon>
        <taxon>Sphingomonadales</taxon>
        <taxon>Sphingosinicellaceae</taxon>
        <taxon>Sandaracinobacteroides</taxon>
    </lineage>
</organism>